<evidence type="ECO:0000256" key="7">
    <source>
        <dbReference type="ARBA" id="ARBA00023237"/>
    </source>
</evidence>
<dbReference type="AlphaFoldDB" id="A0A4R3VR86"/>
<evidence type="ECO:0000256" key="6">
    <source>
        <dbReference type="ARBA" id="ARBA00023136"/>
    </source>
</evidence>
<gene>
    <name evidence="9" type="ORF">EDC17_103519</name>
</gene>
<dbReference type="SUPFAM" id="SSF56954">
    <property type="entry name" value="Outer membrane efflux proteins (OEP)"/>
    <property type="match status" value="1"/>
</dbReference>
<comment type="similarity">
    <text evidence="2">Belongs to the outer membrane factor (OMF) (TC 1.B.17) family.</text>
</comment>
<keyword evidence="5" id="KW-0812">Transmembrane</keyword>
<keyword evidence="6" id="KW-0472">Membrane</keyword>
<reference evidence="9 10" key="1">
    <citation type="submission" date="2019-03" db="EMBL/GenBank/DDBJ databases">
        <title>Genomic Encyclopedia of Type Strains, Phase IV (KMG-IV): sequencing the most valuable type-strain genomes for metagenomic binning, comparative biology and taxonomic classification.</title>
        <authorList>
            <person name="Goeker M."/>
        </authorList>
    </citation>
    <scope>NUCLEOTIDE SEQUENCE [LARGE SCALE GENOMIC DNA]</scope>
    <source>
        <strain evidence="9 10">DSM 22362</strain>
    </source>
</reference>
<name>A0A4R3VR86_9SPHI</name>
<dbReference type="Proteomes" id="UP000295197">
    <property type="component" value="Unassembled WGS sequence"/>
</dbReference>
<evidence type="ECO:0000256" key="5">
    <source>
        <dbReference type="ARBA" id="ARBA00022692"/>
    </source>
</evidence>
<dbReference type="InterPro" id="IPR051906">
    <property type="entry name" value="TolC-like"/>
</dbReference>
<dbReference type="GO" id="GO:0015562">
    <property type="term" value="F:efflux transmembrane transporter activity"/>
    <property type="evidence" value="ECO:0007669"/>
    <property type="project" value="InterPro"/>
</dbReference>
<dbReference type="Pfam" id="PF02321">
    <property type="entry name" value="OEP"/>
    <property type="match status" value="1"/>
</dbReference>
<sequence>MKKLFLYLLFAAPMIVQAQTLSIQQLWENANQNIIYQQNQLKTQIVEQELLELKTNRIPIFYIDANLQRNLIIPTTPVPAIAFDPSAQEGAIIPLKFATKWSSKAGVQVEWNIFDAKRKVEEQQKALEIQKSQLDQQLSLQTWKNDATLAYASIVLATEQYKLTQEDTKLYEEIVSITKERYDAGREPSANYITAQQELERHQIQLYESWSVLQEADQELRKYSNLDTTQYLTSNFEDIIQNLQNWDKTNYDIKTLEVDKSISELQLASVKRQLLPNLSFNGYLGEQYFSNELKLARTEEWYGNSFVNLALRIPLSGYFTTQPTVKKIALNRDLIDKQIQDITRNEEIENNQNNFKIVAVEKKIDSFKKIQALALQNKNEQQEAYKAGRILLTVYSDALKGYHKAKQDVWQAQYDLLKLLLN</sequence>
<evidence type="ECO:0000256" key="1">
    <source>
        <dbReference type="ARBA" id="ARBA00004442"/>
    </source>
</evidence>
<evidence type="ECO:0000256" key="2">
    <source>
        <dbReference type="ARBA" id="ARBA00007613"/>
    </source>
</evidence>
<keyword evidence="4" id="KW-1134">Transmembrane beta strand</keyword>
<dbReference type="PANTHER" id="PTHR30026:SF20">
    <property type="entry name" value="OUTER MEMBRANE PROTEIN TOLC"/>
    <property type="match status" value="1"/>
</dbReference>
<evidence type="ECO:0000256" key="3">
    <source>
        <dbReference type="ARBA" id="ARBA00022448"/>
    </source>
</evidence>
<comment type="caution">
    <text evidence="9">The sequence shown here is derived from an EMBL/GenBank/DDBJ whole genome shotgun (WGS) entry which is preliminary data.</text>
</comment>
<evidence type="ECO:0000313" key="9">
    <source>
        <dbReference type="EMBL" id="TCV10251.1"/>
    </source>
</evidence>
<dbReference type="OrthoDB" id="1307263at2"/>
<evidence type="ECO:0000256" key="8">
    <source>
        <dbReference type="SAM" id="SignalP"/>
    </source>
</evidence>
<keyword evidence="10" id="KW-1185">Reference proteome</keyword>
<proteinExistence type="inferred from homology"/>
<dbReference type="Gene3D" id="1.20.1600.10">
    <property type="entry name" value="Outer membrane efflux proteins (OEP)"/>
    <property type="match status" value="1"/>
</dbReference>
<dbReference type="GO" id="GO:0015288">
    <property type="term" value="F:porin activity"/>
    <property type="evidence" value="ECO:0007669"/>
    <property type="project" value="TreeGrafter"/>
</dbReference>
<protein>
    <submittedName>
        <fullName evidence="9">Outer membrane protein TolC</fullName>
    </submittedName>
</protein>
<dbReference type="GO" id="GO:0009279">
    <property type="term" value="C:cell outer membrane"/>
    <property type="evidence" value="ECO:0007669"/>
    <property type="project" value="UniProtKB-SubCell"/>
</dbReference>
<accession>A0A4R3VR86</accession>
<dbReference type="GO" id="GO:1990281">
    <property type="term" value="C:efflux pump complex"/>
    <property type="evidence" value="ECO:0007669"/>
    <property type="project" value="TreeGrafter"/>
</dbReference>
<keyword evidence="3" id="KW-0813">Transport</keyword>
<feature type="chain" id="PRO_5020679944" evidence="8">
    <location>
        <begin position="19"/>
        <end position="422"/>
    </location>
</feature>
<feature type="signal peptide" evidence="8">
    <location>
        <begin position="1"/>
        <end position="18"/>
    </location>
</feature>
<dbReference type="InterPro" id="IPR003423">
    <property type="entry name" value="OMP_efflux"/>
</dbReference>
<keyword evidence="7" id="KW-0998">Cell outer membrane</keyword>
<keyword evidence="8" id="KW-0732">Signal</keyword>
<evidence type="ECO:0000313" key="10">
    <source>
        <dbReference type="Proteomes" id="UP000295197"/>
    </source>
</evidence>
<dbReference type="EMBL" id="SMBZ01000035">
    <property type="protein sequence ID" value="TCV10251.1"/>
    <property type="molecule type" value="Genomic_DNA"/>
</dbReference>
<dbReference type="PANTHER" id="PTHR30026">
    <property type="entry name" value="OUTER MEMBRANE PROTEIN TOLC"/>
    <property type="match status" value="1"/>
</dbReference>
<organism evidence="9 10">
    <name type="scientific">Sphingobacterium alimentarium</name>
    <dbReference type="NCBI Taxonomy" id="797292"/>
    <lineage>
        <taxon>Bacteria</taxon>
        <taxon>Pseudomonadati</taxon>
        <taxon>Bacteroidota</taxon>
        <taxon>Sphingobacteriia</taxon>
        <taxon>Sphingobacteriales</taxon>
        <taxon>Sphingobacteriaceae</taxon>
        <taxon>Sphingobacterium</taxon>
    </lineage>
</organism>
<evidence type="ECO:0000256" key="4">
    <source>
        <dbReference type="ARBA" id="ARBA00022452"/>
    </source>
</evidence>
<dbReference type="RefSeq" id="WP_132778327.1">
    <property type="nucleotide sequence ID" value="NZ_SMBZ01000035.1"/>
</dbReference>
<comment type="subcellular location">
    <subcellularLocation>
        <location evidence="1">Cell outer membrane</location>
    </subcellularLocation>
</comment>